<dbReference type="Proteomes" id="UP000515152">
    <property type="component" value="Chromosome 8"/>
</dbReference>
<keyword evidence="7" id="KW-0809">Transit peptide</keyword>
<sequence length="395" mass="43808">MSLKSLNMMLRFMPLRSVRPCDPSQALRNGSQIAPYHCSKSLSWPGDSGSKPAVKLQPSAFSGASLRSRAKVSSEWEDDPEHSVVPRKLRSKVTRKISPELHTLSFDDIPEGNQKALRTPKEDKTLVTNKRDDVVFGLSPCLLALTQGRRKVSRLFVKDGEDQQRDAVRKVCEEAMKRDVQIKWVQKRDLDKISNGRVHQGICLQASPLQYLREWSGKPKKTAHRNQIPLWLVLDGIQDPMNLGAILRSAYFLGVDRIASSLQNSCPLTPVVSKASSGVMEVVEIYGYDDLEDMIKVKKEQGWQVVGTVGIEEESSDVPTVKCSDFRMLKPTLLLMGGEGSGLSTALRALCDALLTIPPRRDLYPGVESLNVSVATGILLHSLLTPPPPPPRGRR</sequence>
<evidence type="ECO:0000256" key="5">
    <source>
        <dbReference type="ARBA" id="ARBA00022679"/>
    </source>
</evidence>
<dbReference type="AlphaFoldDB" id="A0A6P3W748"/>
<evidence type="ECO:0000256" key="8">
    <source>
        <dbReference type="ARBA" id="ARBA00023128"/>
    </source>
</evidence>
<evidence type="ECO:0000256" key="4">
    <source>
        <dbReference type="ARBA" id="ARBA00022603"/>
    </source>
</evidence>
<reference evidence="12" key="1">
    <citation type="submission" date="2025-08" db="UniProtKB">
        <authorList>
            <consortium name="RefSeq"/>
        </authorList>
    </citation>
    <scope>IDENTIFICATION</scope>
</reference>
<evidence type="ECO:0000313" key="12">
    <source>
        <dbReference type="RefSeq" id="XP_012690273.2"/>
    </source>
</evidence>
<evidence type="ECO:0000259" key="10">
    <source>
        <dbReference type="SMART" id="SM00967"/>
    </source>
</evidence>
<dbReference type="PANTHER" id="PTHR46103">
    <property type="entry name" value="RRNA METHYLTRANSFERASE 1, MITOCHONDRIAL"/>
    <property type="match status" value="1"/>
</dbReference>
<dbReference type="InterPro" id="IPR029028">
    <property type="entry name" value="Alpha/beta_knot_MTases"/>
</dbReference>
<evidence type="ECO:0000313" key="11">
    <source>
        <dbReference type="Proteomes" id="UP000515152"/>
    </source>
</evidence>
<keyword evidence="8" id="KW-0496">Mitochondrion</keyword>
<dbReference type="InterPro" id="IPR047261">
    <property type="entry name" value="MRM1_MeTrfase_dom"/>
</dbReference>
<dbReference type="InterPro" id="IPR029064">
    <property type="entry name" value="Ribosomal_eL30-like_sf"/>
</dbReference>
<dbReference type="CDD" id="cd18105">
    <property type="entry name" value="SpoU-like_MRM1"/>
    <property type="match status" value="1"/>
</dbReference>
<organism evidence="11 12">
    <name type="scientific">Clupea harengus</name>
    <name type="common">Atlantic herring</name>
    <dbReference type="NCBI Taxonomy" id="7950"/>
    <lineage>
        <taxon>Eukaryota</taxon>
        <taxon>Metazoa</taxon>
        <taxon>Chordata</taxon>
        <taxon>Craniata</taxon>
        <taxon>Vertebrata</taxon>
        <taxon>Euteleostomi</taxon>
        <taxon>Actinopterygii</taxon>
        <taxon>Neopterygii</taxon>
        <taxon>Teleostei</taxon>
        <taxon>Clupei</taxon>
        <taxon>Clupeiformes</taxon>
        <taxon>Clupeoidei</taxon>
        <taxon>Clupeidae</taxon>
        <taxon>Clupea</taxon>
    </lineage>
</organism>
<dbReference type="Gene3D" id="3.30.1330.30">
    <property type="match status" value="1"/>
</dbReference>
<dbReference type="PANTHER" id="PTHR46103:SF1">
    <property type="entry name" value="RRNA METHYLTRANSFERASE 1, MITOCHONDRIAL"/>
    <property type="match status" value="1"/>
</dbReference>
<dbReference type="InterPro" id="IPR013123">
    <property type="entry name" value="SpoU_subst-bd"/>
</dbReference>
<dbReference type="SUPFAM" id="SSF55315">
    <property type="entry name" value="L30e-like"/>
    <property type="match status" value="1"/>
</dbReference>
<evidence type="ECO:0000256" key="1">
    <source>
        <dbReference type="ARBA" id="ARBA00004173"/>
    </source>
</evidence>
<keyword evidence="11" id="KW-1185">Reference proteome</keyword>
<keyword evidence="3" id="KW-0698">rRNA processing</keyword>
<protein>
    <recommendedName>
        <fullName evidence="9">rRNA methyltransferase 1, mitochondrial</fullName>
    </recommendedName>
</protein>
<dbReference type="Pfam" id="PF00588">
    <property type="entry name" value="SpoU_methylase"/>
    <property type="match status" value="1"/>
</dbReference>
<dbReference type="Gene3D" id="3.40.1280.10">
    <property type="match status" value="1"/>
</dbReference>
<dbReference type="SUPFAM" id="SSF75217">
    <property type="entry name" value="alpha/beta knot"/>
    <property type="match status" value="1"/>
</dbReference>
<dbReference type="FunFam" id="3.40.1280.10:FF:000054">
    <property type="entry name" value="rRNA methylase, putative"/>
    <property type="match status" value="1"/>
</dbReference>
<evidence type="ECO:0000256" key="7">
    <source>
        <dbReference type="ARBA" id="ARBA00022946"/>
    </source>
</evidence>
<dbReference type="InterPro" id="IPR029026">
    <property type="entry name" value="tRNA_m1G_MTases_N"/>
</dbReference>
<dbReference type="InterPro" id="IPR004441">
    <property type="entry name" value="rRNA_MeTrfase_TrmH"/>
</dbReference>
<dbReference type="SMART" id="SM00967">
    <property type="entry name" value="SpoU_sub_bind"/>
    <property type="match status" value="1"/>
</dbReference>
<comment type="similarity">
    <text evidence="2">Belongs to the class IV-like SAM-binding methyltransferase superfamily. RNA methyltransferase TrmH family.</text>
</comment>
<dbReference type="InterPro" id="IPR001537">
    <property type="entry name" value="SpoU_MeTrfase"/>
</dbReference>
<dbReference type="GO" id="GO:0005739">
    <property type="term" value="C:mitochondrion"/>
    <property type="evidence" value="ECO:0007669"/>
    <property type="project" value="UniProtKB-SubCell"/>
</dbReference>
<evidence type="ECO:0000256" key="3">
    <source>
        <dbReference type="ARBA" id="ARBA00022552"/>
    </source>
</evidence>
<dbReference type="OrthoDB" id="270651at2759"/>
<feature type="domain" description="RNA 2-O ribose methyltransferase substrate binding" evidence="10">
    <location>
        <begin position="134"/>
        <end position="212"/>
    </location>
</feature>
<dbReference type="GO" id="GO:0003723">
    <property type="term" value="F:RNA binding"/>
    <property type="evidence" value="ECO:0007669"/>
    <property type="project" value="InterPro"/>
</dbReference>
<dbReference type="CTD" id="79922"/>
<accession>A0A6P3W748</accession>
<dbReference type="InterPro" id="IPR047182">
    <property type="entry name" value="MRM1"/>
</dbReference>
<comment type="subcellular location">
    <subcellularLocation>
        <location evidence="1">Mitochondrion</location>
    </subcellularLocation>
</comment>
<keyword evidence="4 12" id="KW-0489">Methyltransferase</keyword>
<evidence type="ECO:0000256" key="6">
    <source>
        <dbReference type="ARBA" id="ARBA00022691"/>
    </source>
</evidence>
<keyword evidence="5" id="KW-0808">Transferase</keyword>
<dbReference type="GO" id="GO:0016435">
    <property type="term" value="F:rRNA (guanine) methyltransferase activity"/>
    <property type="evidence" value="ECO:0007669"/>
    <property type="project" value="TreeGrafter"/>
</dbReference>
<dbReference type="GeneID" id="105906635"/>
<dbReference type="NCBIfam" id="TIGR00186">
    <property type="entry name" value="rRNA_methyl_3"/>
    <property type="match status" value="1"/>
</dbReference>
<evidence type="ECO:0000256" key="2">
    <source>
        <dbReference type="ARBA" id="ARBA00007228"/>
    </source>
</evidence>
<dbReference type="Pfam" id="PF08032">
    <property type="entry name" value="SpoU_sub_bind"/>
    <property type="match status" value="1"/>
</dbReference>
<proteinExistence type="inferred from homology"/>
<dbReference type="RefSeq" id="XP_012690273.2">
    <property type="nucleotide sequence ID" value="XM_012834819.3"/>
</dbReference>
<gene>
    <name evidence="12" type="primary">mrm1</name>
</gene>
<dbReference type="KEGG" id="char:105906635"/>
<name>A0A6P3W748_CLUHA</name>
<evidence type="ECO:0000256" key="9">
    <source>
        <dbReference type="ARBA" id="ARBA00034881"/>
    </source>
</evidence>
<keyword evidence="6" id="KW-0949">S-adenosyl-L-methionine</keyword>